<dbReference type="Proteomes" id="UP001635816">
    <property type="component" value="Unassembled WGS sequence"/>
</dbReference>
<organism evidence="1 2">
    <name type="scientific">Mycolicibacterium nivoides</name>
    <dbReference type="NCBI Taxonomy" id="2487344"/>
    <lineage>
        <taxon>Bacteria</taxon>
        <taxon>Bacillati</taxon>
        <taxon>Actinomycetota</taxon>
        <taxon>Actinomycetes</taxon>
        <taxon>Mycobacteriales</taxon>
        <taxon>Mycobacteriaceae</taxon>
        <taxon>Mycolicibacterium</taxon>
    </lineage>
</organism>
<protein>
    <submittedName>
        <fullName evidence="1">Nuclear transport factor 2 family protein</fullName>
    </submittedName>
</protein>
<accession>A0ABW9LA87</accession>
<dbReference type="SUPFAM" id="SSF54427">
    <property type="entry name" value="NTF2-like"/>
    <property type="match status" value="1"/>
</dbReference>
<reference evidence="1 2" key="1">
    <citation type="submission" date="2024-12" db="EMBL/GenBank/DDBJ databases">
        <title>The coexistence of Mycolicibacterium septicum and Mycolicibacterium nivoides in clinical samples.</title>
        <authorList>
            <person name="Wang C."/>
            <person name="Feng Y."/>
            <person name="Zong Z."/>
        </authorList>
    </citation>
    <scope>NUCLEOTIDE SEQUENCE [LARGE SCALE GENOMIC DNA]</scope>
    <source>
        <strain evidence="1 2">120309</strain>
    </source>
</reference>
<evidence type="ECO:0000313" key="1">
    <source>
        <dbReference type="EMBL" id="MFN6543782.1"/>
    </source>
</evidence>
<sequence>MVTMPQACEFTPTTADVDSVLAWFAHYDALAMSKDVEGMADQAMFPLNEVTDGSAESVDRAGFIAQMAEQLSQSTDFTMESTRTPHFINENLVFVITDAAFTPDGFSQRVRYGDLLVRCDGDWKFQTMVQGGWGES</sequence>
<dbReference type="InterPro" id="IPR032710">
    <property type="entry name" value="NTF2-like_dom_sf"/>
</dbReference>
<keyword evidence="2" id="KW-1185">Reference proteome</keyword>
<evidence type="ECO:0000313" key="2">
    <source>
        <dbReference type="Proteomes" id="UP001635816"/>
    </source>
</evidence>
<dbReference type="EMBL" id="JBKBDD010000003">
    <property type="protein sequence ID" value="MFN6543782.1"/>
    <property type="molecule type" value="Genomic_DNA"/>
</dbReference>
<name>A0ABW9LA87_9MYCO</name>
<gene>
    <name evidence="1" type="ORF">ACK4CT_11370</name>
</gene>
<comment type="caution">
    <text evidence="1">The sequence shown here is derived from an EMBL/GenBank/DDBJ whole genome shotgun (WGS) entry which is preliminary data.</text>
</comment>
<dbReference type="RefSeq" id="WP_409543215.1">
    <property type="nucleotide sequence ID" value="NZ_JBKBDD010000003.1"/>
</dbReference>
<proteinExistence type="predicted"/>